<keyword evidence="1" id="KW-0732">Signal</keyword>
<protein>
    <submittedName>
        <fullName evidence="2">Uncharacterized protein</fullName>
    </submittedName>
</protein>
<reference evidence="2 3" key="1">
    <citation type="submission" date="2023-01" db="EMBL/GenBank/DDBJ databases">
        <authorList>
            <person name="Whitehead M."/>
        </authorList>
    </citation>
    <scope>NUCLEOTIDE SEQUENCE [LARGE SCALE GENOMIC DNA]</scope>
</reference>
<feature type="signal peptide" evidence="1">
    <location>
        <begin position="1"/>
        <end position="21"/>
    </location>
</feature>
<evidence type="ECO:0000313" key="2">
    <source>
        <dbReference type="EMBL" id="CAI6369488.1"/>
    </source>
</evidence>
<sequence length="199" mass="22379">MLEMKSLLLINLVFFVTVVISDRGRPLFLPQLPVGKYRLNFLAIIRSAADRTNNKIKFELYLSKKSVNTTEILGNTTFLVPLDDSFNLECDFAVKDSIGGWKENAFIYKSPKAYTTLKMILGGAWTKVMDGLGIYNTTCPIPAGFYKGSGIDTADLMLANFAKTFFYGTYRFSGYLTKNHEVYGGGSVIVEVKRPWEFD</sequence>
<feature type="chain" id="PRO_5043976231" evidence="1">
    <location>
        <begin position="22"/>
        <end position="199"/>
    </location>
</feature>
<organism evidence="2 3">
    <name type="scientific">Macrosiphum euphorbiae</name>
    <name type="common">potato aphid</name>
    <dbReference type="NCBI Taxonomy" id="13131"/>
    <lineage>
        <taxon>Eukaryota</taxon>
        <taxon>Metazoa</taxon>
        <taxon>Ecdysozoa</taxon>
        <taxon>Arthropoda</taxon>
        <taxon>Hexapoda</taxon>
        <taxon>Insecta</taxon>
        <taxon>Pterygota</taxon>
        <taxon>Neoptera</taxon>
        <taxon>Paraneoptera</taxon>
        <taxon>Hemiptera</taxon>
        <taxon>Sternorrhyncha</taxon>
        <taxon>Aphidomorpha</taxon>
        <taxon>Aphidoidea</taxon>
        <taxon>Aphididae</taxon>
        <taxon>Macrosiphini</taxon>
        <taxon>Macrosiphum</taxon>
    </lineage>
</organism>
<dbReference type="AlphaFoldDB" id="A0AAV0XME4"/>
<proteinExistence type="predicted"/>
<evidence type="ECO:0000256" key="1">
    <source>
        <dbReference type="SAM" id="SignalP"/>
    </source>
</evidence>
<evidence type="ECO:0000313" key="3">
    <source>
        <dbReference type="Proteomes" id="UP001160148"/>
    </source>
</evidence>
<gene>
    <name evidence="2" type="ORF">MEUPH1_LOCUS23721</name>
</gene>
<dbReference type="EMBL" id="CARXXK010000005">
    <property type="protein sequence ID" value="CAI6369488.1"/>
    <property type="molecule type" value="Genomic_DNA"/>
</dbReference>
<comment type="caution">
    <text evidence="2">The sequence shown here is derived from an EMBL/GenBank/DDBJ whole genome shotgun (WGS) entry which is preliminary data.</text>
</comment>
<name>A0AAV0XME4_9HEMI</name>
<accession>A0AAV0XME4</accession>
<dbReference type="Proteomes" id="UP001160148">
    <property type="component" value="Unassembled WGS sequence"/>
</dbReference>
<keyword evidence="3" id="KW-1185">Reference proteome</keyword>